<dbReference type="Proteomes" id="UP000067626">
    <property type="component" value="Chromosome"/>
</dbReference>
<reference evidence="7 8" key="1">
    <citation type="submission" date="2015-07" db="EMBL/GenBank/DDBJ databases">
        <title>Genome analysis of myxobacterium Chondromyces crocatus Cm c5 reveals a high potential for natural compound synthesis and the genetic basis for the loss of fruiting body formation.</title>
        <authorList>
            <person name="Zaburannyi N."/>
            <person name="Bunk B."/>
            <person name="Maier J."/>
            <person name="Overmann J."/>
            <person name="Mueller R."/>
        </authorList>
    </citation>
    <scope>NUCLEOTIDE SEQUENCE [LARGE SCALE GENOMIC DNA]</scope>
    <source>
        <strain evidence="7 8">Cm c5</strain>
    </source>
</reference>
<dbReference type="InterPro" id="IPR001818">
    <property type="entry name" value="Pept_M10_metallopeptidase"/>
</dbReference>
<dbReference type="OrthoDB" id="5516015at2"/>
<evidence type="ECO:0000256" key="5">
    <source>
        <dbReference type="SAM" id="SignalP"/>
    </source>
</evidence>
<keyword evidence="2" id="KW-0479">Metal-binding</keyword>
<dbReference type="NCBIfam" id="TIGR03901">
    <property type="entry name" value="MYXO-CTERM"/>
    <property type="match status" value="1"/>
</dbReference>
<keyword evidence="5" id="KW-0732">Signal</keyword>
<sequence>MKSAEFRRAWVLGSALVALLASTRDASAYCRTSVCGDVENYYTGARCDPPMPDDCGTPIAWPEPCMGFSVQADASRQVSYEEAVNIFETAFDTWMNADCGDGLHPRLNVSNAGAVSCTEHEFNQGKGRGNANAILFRDDGWPHAGAAHTLALTLVTYSVGTARIYDADMEINTAIHTFSTGDDDVQYDLLSVVTHETGHFLGLSHSFSDVEATMVAQYPQGSIALRDLSKDDEEAICVAYPPGPILSCDPTPRGGFSPLCEGEQLVVETDDEGCSVSAAGSSRTERGGLVAALGMLALLGTARRRRARTR</sequence>
<dbReference type="InterPro" id="IPR024079">
    <property type="entry name" value="MetalloPept_cat_dom_sf"/>
</dbReference>
<evidence type="ECO:0000256" key="2">
    <source>
        <dbReference type="ARBA" id="ARBA00022723"/>
    </source>
</evidence>
<evidence type="ECO:0000259" key="6">
    <source>
        <dbReference type="Pfam" id="PF00413"/>
    </source>
</evidence>
<dbReference type="RefSeq" id="WP_082362785.1">
    <property type="nucleotide sequence ID" value="NZ_CP012159.1"/>
</dbReference>
<evidence type="ECO:0000256" key="3">
    <source>
        <dbReference type="ARBA" id="ARBA00022801"/>
    </source>
</evidence>
<dbReference type="Gene3D" id="3.40.390.10">
    <property type="entry name" value="Collagenase (Catalytic Domain)"/>
    <property type="match status" value="1"/>
</dbReference>
<dbReference type="Pfam" id="PF00413">
    <property type="entry name" value="Peptidase_M10"/>
    <property type="match status" value="1"/>
</dbReference>
<keyword evidence="1" id="KW-0645">Protease</keyword>
<dbReference type="AlphaFoldDB" id="A0A0K1EJI7"/>
<name>A0A0K1EJI7_CHOCO</name>
<dbReference type="GO" id="GO:0031012">
    <property type="term" value="C:extracellular matrix"/>
    <property type="evidence" value="ECO:0007669"/>
    <property type="project" value="InterPro"/>
</dbReference>
<dbReference type="GO" id="GO:0004222">
    <property type="term" value="F:metalloendopeptidase activity"/>
    <property type="evidence" value="ECO:0007669"/>
    <property type="project" value="InterPro"/>
</dbReference>
<keyword evidence="4" id="KW-0862">Zinc</keyword>
<dbReference type="KEGG" id="ccro:CMC5_051820"/>
<feature type="chain" id="PRO_5005459536" description="Peptidase M10 metallopeptidase domain-containing protein" evidence="5">
    <location>
        <begin position="29"/>
        <end position="310"/>
    </location>
</feature>
<feature type="signal peptide" evidence="5">
    <location>
        <begin position="1"/>
        <end position="28"/>
    </location>
</feature>
<dbReference type="STRING" id="52.CMC5_051820"/>
<evidence type="ECO:0000313" key="7">
    <source>
        <dbReference type="EMBL" id="AKT41024.1"/>
    </source>
</evidence>
<gene>
    <name evidence="7" type="ORF">CMC5_051820</name>
</gene>
<keyword evidence="3" id="KW-0378">Hydrolase</keyword>
<accession>A0A0K1EJI7</accession>
<dbReference type="InterPro" id="IPR024038">
    <property type="entry name" value="MYXO-CTERM"/>
</dbReference>
<dbReference type="EMBL" id="CP012159">
    <property type="protein sequence ID" value="AKT41024.1"/>
    <property type="molecule type" value="Genomic_DNA"/>
</dbReference>
<keyword evidence="8" id="KW-1185">Reference proteome</keyword>
<feature type="domain" description="Peptidase M10 metallopeptidase" evidence="6">
    <location>
        <begin position="138"/>
        <end position="240"/>
    </location>
</feature>
<organism evidence="7 8">
    <name type="scientific">Chondromyces crocatus</name>
    <dbReference type="NCBI Taxonomy" id="52"/>
    <lineage>
        <taxon>Bacteria</taxon>
        <taxon>Pseudomonadati</taxon>
        <taxon>Myxococcota</taxon>
        <taxon>Polyangia</taxon>
        <taxon>Polyangiales</taxon>
        <taxon>Polyangiaceae</taxon>
        <taxon>Chondromyces</taxon>
    </lineage>
</organism>
<evidence type="ECO:0000256" key="4">
    <source>
        <dbReference type="ARBA" id="ARBA00022833"/>
    </source>
</evidence>
<evidence type="ECO:0000313" key="8">
    <source>
        <dbReference type="Proteomes" id="UP000067626"/>
    </source>
</evidence>
<proteinExistence type="predicted"/>
<protein>
    <recommendedName>
        <fullName evidence="6">Peptidase M10 metallopeptidase domain-containing protein</fullName>
    </recommendedName>
</protein>
<evidence type="ECO:0000256" key="1">
    <source>
        <dbReference type="ARBA" id="ARBA00022670"/>
    </source>
</evidence>
<dbReference type="GO" id="GO:0008270">
    <property type="term" value="F:zinc ion binding"/>
    <property type="evidence" value="ECO:0007669"/>
    <property type="project" value="InterPro"/>
</dbReference>
<dbReference type="GO" id="GO:0006508">
    <property type="term" value="P:proteolysis"/>
    <property type="evidence" value="ECO:0007669"/>
    <property type="project" value="UniProtKB-KW"/>
</dbReference>
<dbReference type="SUPFAM" id="SSF55486">
    <property type="entry name" value="Metalloproteases ('zincins'), catalytic domain"/>
    <property type="match status" value="1"/>
</dbReference>